<dbReference type="Gene3D" id="1.10.10.1870">
    <property type="entry name" value="ShTK domain-like"/>
    <property type="match status" value="1"/>
</dbReference>
<dbReference type="WBParaSite" id="SVE_1017300.1">
    <property type="protein sequence ID" value="SVE_1017300.1"/>
    <property type="gene ID" value="SVE_1017300"/>
</dbReference>
<sequence>MLSIHILITFLLFIVFSSIVSTNVTIESSTSLITTTTKSSASLTTSTNENIKNTSNNISTDTTKYETTTQREENNFNSTTNSKDCYDKTFKNGITCSSLKDFCSNSEYKKIMEEKCRKTCGIC</sequence>
<dbReference type="PROSITE" id="PS51670">
    <property type="entry name" value="SHKT"/>
    <property type="match status" value="1"/>
</dbReference>
<dbReference type="AlphaFoldDB" id="A0A0K0FME6"/>
<protein>
    <submittedName>
        <fullName evidence="5">ShKT domain-containing protein</fullName>
    </submittedName>
</protein>
<feature type="chain" id="PRO_5005330109" evidence="2">
    <location>
        <begin position="23"/>
        <end position="123"/>
    </location>
</feature>
<name>A0A0K0FME6_STRVS</name>
<dbReference type="InterPro" id="IPR003582">
    <property type="entry name" value="ShKT_dom"/>
</dbReference>
<feature type="domain" description="ShKT" evidence="3">
    <location>
        <begin position="85"/>
        <end position="123"/>
    </location>
</feature>
<feature type="signal peptide" evidence="2">
    <location>
        <begin position="1"/>
        <end position="22"/>
    </location>
</feature>
<organism evidence="4 5">
    <name type="scientific">Strongyloides venezuelensis</name>
    <name type="common">Threadworm</name>
    <dbReference type="NCBI Taxonomy" id="75913"/>
    <lineage>
        <taxon>Eukaryota</taxon>
        <taxon>Metazoa</taxon>
        <taxon>Ecdysozoa</taxon>
        <taxon>Nematoda</taxon>
        <taxon>Chromadorea</taxon>
        <taxon>Rhabditida</taxon>
        <taxon>Tylenchina</taxon>
        <taxon>Panagrolaimomorpha</taxon>
        <taxon>Strongyloidoidea</taxon>
        <taxon>Strongyloididae</taxon>
        <taxon>Strongyloides</taxon>
    </lineage>
</organism>
<evidence type="ECO:0000313" key="5">
    <source>
        <dbReference type="WBParaSite" id="SVE_1017300.1"/>
    </source>
</evidence>
<keyword evidence="2" id="KW-0732">Signal</keyword>
<evidence type="ECO:0000256" key="1">
    <source>
        <dbReference type="PROSITE-ProRule" id="PRU01005"/>
    </source>
</evidence>
<reference evidence="5" key="2">
    <citation type="submission" date="2015-08" db="UniProtKB">
        <authorList>
            <consortium name="WormBaseParasite"/>
        </authorList>
    </citation>
    <scope>IDENTIFICATION</scope>
</reference>
<proteinExistence type="predicted"/>
<reference evidence="4" key="1">
    <citation type="submission" date="2014-07" db="EMBL/GenBank/DDBJ databases">
        <authorList>
            <person name="Martin A.A"/>
            <person name="De Silva N."/>
        </authorList>
    </citation>
    <scope>NUCLEOTIDE SEQUENCE</scope>
</reference>
<evidence type="ECO:0000313" key="4">
    <source>
        <dbReference type="Proteomes" id="UP000035680"/>
    </source>
</evidence>
<evidence type="ECO:0000259" key="3">
    <source>
        <dbReference type="PROSITE" id="PS51670"/>
    </source>
</evidence>
<dbReference type="Pfam" id="PF01549">
    <property type="entry name" value="ShK"/>
    <property type="match status" value="1"/>
</dbReference>
<comment type="caution">
    <text evidence="1">Lacks conserved residue(s) required for the propagation of feature annotation.</text>
</comment>
<accession>A0A0K0FME6</accession>
<dbReference type="Proteomes" id="UP000035680">
    <property type="component" value="Unassembled WGS sequence"/>
</dbReference>
<evidence type="ECO:0000256" key="2">
    <source>
        <dbReference type="SAM" id="SignalP"/>
    </source>
</evidence>
<keyword evidence="4" id="KW-1185">Reference proteome</keyword>